<feature type="compositionally biased region" description="Low complexity" evidence="1">
    <location>
        <begin position="94"/>
        <end position="113"/>
    </location>
</feature>
<feature type="region of interest" description="Disordered" evidence="1">
    <location>
        <begin position="88"/>
        <end position="207"/>
    </location>
</feature>
<feature type="chain" id="PRO_5035730990" evidence="2">
    <location>
        <begin position="18"/>
        <end position="262"/>
    </location>
</feature>
<evidence type="ECO:0000313" key="3">
    <source>
        <dbReference type="EMBL" id="CAD8123026.1"/>
    </source>
</evidence>
<proteinExistence type="predicted"/>
<dbReference type="EMBL" id="CAJJDN010000142">
    <property type="protein sequence ID" value="CAD8123026.1"/>
    <property type="molecule type" value="Genomic_DNA"/>
</dbReference>
<protein>
    <submittedName>
        <fullName evidence="3">Uncharacterized protein</fullName>
    </submittedName>
</protein>
<comment type="caution">
    <text evidence="3">The sequence shown here is derived from an EMBL/GenBank/DDBJ whole genome shotgun (WGS) entry which is preliminary data.</text>
</comment>
<keyword evidence="4" id="KW-1185">Reference proteome</keyword>
<dbReference type="AlphaFoldDB" id="A0A8S1R4M7"/>
<feature type="compositionally biased region" description="Acidic residues" evidence="1">
    <location>
        <begin position="155"/>
        <end position="175"/>
    </location>
</feature>
<name>A0A8S1R4M7_9CILI</name>
<organism evidence="3 4">
    <name type="scientific">Paramecium sonneborni</name>
    <dbReference type="NCBI Taxonomy" id="65129"/>
    <lineage>
        <taxon>Eukaryota</taxon>
        <taxon>Sar</taxon>
        <taxon>Alveolata</taxon>
        <taxon>Ciliophora</taxon>
        <taxon>Intramacronucleata</taxon>
        <taxon>Oligohymenophorea</taxon>
        <taxon>Peniculida</taxon>
        <taxon>Parameciidae</taxon>
        <taxon>Paramecium</taxon>
    </lineage>
</organism>
<feature type="signal peptide" evidence="2">
    <location>
        <begin position="1"/>
        <end position="17"/>
    </location>
</feature>
<dbReference type="OrthoDB" id="311822at2759"/>
<evidence type="ECO:0000256" key="2">
    <source>
        <dbReference type="SAM" id="SignalP"/>
    </source>
</evidence>
<evidence type="ECO:0000256" key="1">
    <source>
        <dbReference type="SAM" id="MobiDB-lite"/>
    </source>
</evidence>
<keyword evidence="2" id="KW-0732">Signal</keyword>
<evidence type="ECO:0000313" key="4">
    <source>
        <dbReference type="Proteomes" id="UP000692954"/>
    </source>
</evidence>
<feature type="compositionally biased region" description="Polar residues" evidence="1">
    <location>
        <begin position="138"/>
        <end position="151"/>
    </location>
</feature>
<accession>A0A8S1R4M7</accession>
<reference evidence="3" key="1">
    <citation type="submission" date="2021-01" db="EMBL/GenBank/DDBJ databases">
        <authorList>
            <consortium name="Genoscope - CEA"/>
            <person name="William W."/>
        </authorList>
    </citation>
    <scope>NUCLEOTIDE SEQUENCE</scope>
</reference>
<feature type="compositionally biased region" description="Low complexity" evidence="1">
    <location>
        <begin position="176"/>
        <end position="207"/>
    </location>
</feature>
<sequence>MLFTFVLLGFVNSSCLTRTFEECLSLNVEYQESCQLSQGECRPRPLKCTEIDSTYPQNCKTSECYYSKRFNKCLSQPFTRLLNEIANRGGQHHQGGSTQGPHQSGPQSPSQGPVRPPQQPPQQPSQQPPSMPPQQPSTEITQEQSSQNNDSPIELSEEENDSEENSTDDYDDDEQQYTSQNNFTNPINTTNPINPMNSTNSTIKSNSTVSTEFNDTYPGFQYLIEEEIKARLNTSDDRKQLEIRSSEGLQLMIALILMIILI</sequence>
<dbReference type="Proteomes" id="UP000692954">
    <property type="component" value="Unassembled WGS sequence"/>
</dbReference>
<gene>
    <name evidence="3" type="ORF">PSON_ATCC_30995.1.T1420036</name>
</gene>
<feature type="compositionally biased region" description="Pro residues" evidence="1">
    <location>
        <begin position="114"/>
        <end position="135"/>
    </location>
</feature>